<dbReference type="EMBL" id="JBEDNQ010000012">
    <property type="protein sequence ID" value="MEQ3553905.1"/>
    <property type="molecule type" value="Genomic_DNA"/>
</dbReference>
<evidence type="ECO:0000313" key="2">
    <source>
        <dbReference type="Proteomes" id="UP001494902"/>
    </source>
</evidence>
<dbReference type="Proteomes" id="UP001494902">
    <property type="component" value="Unassembled WGS sequence"/>
</dbReference>
<gene>
    <name evidence="1" type="ORF">WIS52_25810</name>
</gene>
<dbReference type="RefSeq" id="WP_379610985.1">
    <property type="nucleotide sequence ID" value="NZ_JBHSFF010000007.1"/>
</dbReference>
<evidence type="ECO:0000313" key="1">
    <source>
        <dbReference type="EMBL" id="MEQ3553905.1"/>
    </source>
</evidence>
<proteinExistence type="predicted"/>
<organism evidence="1 2">
    <name type="scientific">Pseudonocardia nematodicida</name>
    <dbReference type="NCBI Taxonomy" id="1206997"/>
    <lineage>
        <taxon>Bacteria</taxon>
        <taxon>Bacillati</taxon>
        <taxon>Actinomycetota</taxon>
        <taxon>Actinomycetes</taxon>
        <taxon>Pseudonocardiales</taxon>
        <taxon>Pseudonocardiaceae</taxon>
        <taxon>Pseudonocardia</taxon>
    </lineage>
</organism>
<accession>A0ABV1KHI2</accession>
<name>A0ABV1KHI2_9PSEU</name>
<reference evidence="1 2" key="1">
    <citation type="submission" date="2024-03" db="EMBL/GenBank/DDBJ databases">
        <title>Draft genome sequence of Pseudonocardia nematodicida JCM 31783.</title>
        <authorList>
            <person name="Butdee W."/>
            <person name="Duangmal K."/>
        </authorList>
    </citation>
    <scope>NUCLEOTIDE SEQUENCE [LARGE SCALE GENOMIC DNA]</scope>
    <source>
        <strain evidence="1 2">JCM 31783</strain>
    </source>
</reference>
<protein>
    <recommendedName>
        <fullName evidence="3">PD-(D/E)XK nuclease superfamily protein</fullName>
    </recommendedName>
</protein>
<evidence type="ECO:0008006" key="3">
    <source>
        <dbReference type="Google" id="ProtNLM"/>
    </source>
</evidence>
<sequence length="368" mass="41111">MTRLDAEPLYHASRGSKELFHSDILAWFVRTMPQCAVEVFGPWLVESDGRSEVRVRREHLNLDLVIELPGFAPLVIENKAFALPDEAQLAAYARGPVARLGAAAPSLVLLSLQDPGWGTGSAELGGRSWRWVSYGELGTRLDAALAEADQAFDQQVARHEAEFLQLLHRIMTRLTIRDDSEPFALSGSLLNELRRAGLADAVGKARAHQVMRRIHAALLRRGVRAPARELEVGFTRGRPLLSGFWEAAAGVWVGWQYQDRQWRLAMILSSPDLFGRGKHPARAEFALAHHDFFDFTRVPEIVGVPESALLPRSSRARAGEFNKYDPDFLYRYRVLPERVTVGEIVDLAVECSSRAADWFPSPVRDGTV</sequence>
<keyword evidence="2" id="KW-1185">Reference proteome</keyword>
<comment type="caution">
    <text evidence="1">The sequence shown here is derived from an EMBL/GenBank/DDBJ whole genome shotgun (WGS) entry which is preliminary data.</text>
</comment>